<name>A0A5M9MSK4_9EURO</name>
<dbReference type="InterPro" id="IPR047544">
    <property type="entry name" value="RING-HC_RBR_RNF216"/>
</dbReference>
<dbReference type="InterPro" id="IPR051628">
    <property type="entry name" value="LUBAC_E3_Ligases"/>
</dbReference>
<keyword evidence="2" id="KW-0808">Transferase</keyword>
<dbReference type="Pfam" id="PF26191">
    <property type="entry name" value="RING-HC_RBR_RNF216"/>
    <property type="match status" value="1"/>
</dbReference>
<keyword evidence="5" id="KW-0863">Zinc-finger</keyword>
<organism evidence="11 12">
    <name type="scientific">Aspergillus tanneri</name>
    <dbReference type="NCBI Taxonomy" id="1220188"/>
    <lineage>
        <taxon>Eukaryota</taxon>
        <taxon>Fungi</taxon>
        <taxon>Dikarya</taxon>
        <taxon>Ascomycota</taxon>
        <taxon>Pezizomycotina</taxon>
        <taxon>Eurotiomycetes</taxon>
        <taxon>Eurotiomycetidae</taxon>
        <taxon>Eurotiales</taxon>
        <taxon>Aspergillaceae</taxon>
        <taxon>Aspergillus</taxon>
        <taxon>Aspergillus subgen. Circumdati</taxon>
    </lineage>
</organism>
<evidence type="ECO:0000313" key="11">
    <source>
        <dbReference type="EMBL" id="KAA8650111.1"/>
    </source>
</evidence>
<dbReference type="InterPro" id="IPR044066">
    <property type="entry name" value="TRIAD_supradom"/>
</dbReference>
<feature type="domain" description="RING-type" evidence="10">
    <location>
        <begin position="285"/>
        <end position="585"/>
    </location>
</feature>
<dbReference type="PANTHER" id="PTHR22770">
    <property type="entry name" value="UBIQUITIN CONJUGATING ENZYME 7 INTERACTING PROTEIN-RELATED"/>
    <property type="match status" value="1"/>
</dbReference>
<keyword evidence="9" id="KW-1133">Transmembrane helix</keyword>
<evidence type="ECO:0000256" key="3">
    <source>
        <dbReference type="ARBA" id="ARBA00022723"/>
    </source>
</evidence>
<dbReference type="GeneID" id="54325494"/>
<evidence type="ECO:0000256" key="7">
    <source>
        <dbReference type="ARBA" id="ARBA00022833"/>
    </source>
</evidence>
<dbReference type="CDD" id="cd16630">
    <property type="entry name" value="RING-HC_RBR_RNF216"/>
    <property type="match status" value="1"/>
</dbReference>
<dbReference type="PANTHER" id="PTHR22770:SF42">
    <property type="entry name" value="FINGER PROTEIN (ZIN), PUTATIVE (AFU_ORTHOLOGUE AFUA_4G03910)-RELATED"/>
    <property type="match status" value="1"/>
</dbReference>
<feature type="region of interest" description="Disordered" evidence="8">
    <location>
        <begin position="1"/>
        <end position="24"/>
    </location>
</feature>
<evidence type="ECO:0000256" key="2">
    <source>
        <dbReference type="ARBA" id="ARBA00022679"/>
    </source>
</evidence>
<keyword evidence="9" id="KW-0812">Transmembrane</keyword>
<dbReference type="Gene3D" id="1.20.120.1750">
    <property type="match status" value="1"/>
</dbReference>
<keyword evidence="6" id="KW-0833">Ubl conjugation pathway</keyword>
<keyword evidence="3" id="KW-0479">Metal-binding</keyword>
<comment type="caution">
    <text evidence="11">The sequence shown here is derived from an EMBL/GenBank/DDBJ whole genome shotgun (WGS) entry which is preliminary data.</text>
</comment>
<dbReference type="VEuPathDB" id="FungiDB:EYZ11_001308"/>
<keyword evidence="4" id="KW-0677">Repeat</keyword>
<dbReference type="SUPFAM" id="SSF57850">
    <property type="entry name" value="RING/U-box"/>
    <property type="match status" value="1"/>
</dbReference>
<dbReference type="PROSITE" id="PS51873">
    <property type="entry name" value="TRIAD"/>
    <property type="match status" value="1"/>
</dbReference>
<gene>
    <name evidence="11" type="ORF">ATNIH1004_002792</name>
</gene>
<dbReference type="AlphaFoldDB" id="A0A5M9MSK4"/>
<evidence type="ECO:0000256" key="5">
    <source>
        <dbReference type="ARBA" id="ARBA00022771"/>
    </source>
</evidence>
<dbReference type="EMBL" id="QUQM01000001">
    <property type="protein sequence ID" value="KAA8650111.1"/>
    <property type="molecule type" value="Genomic_DNA"/>
</dbReference>
<feature type="compositionally biased region" description="Low complexity" evidence="8">
    <location>
        <begin position="1"/>
        <end position="19"/>
    </location>
</feature>
<evidence type="ECO:0000256" key="8">
    <source>
        <dbReference type="SAM" id="MobiDB-lite"/>
    </source>
</evidence>
<dbReference type="CDD" id="cd20353">
    <property type="entry name" value="Rcat_RBR_RNF216"/>
    <property type="match status" value="1"/>
</dbReference>
<keyword evidence="7" id="KW-0862">Zinc</keyword>
<dbReference type="OrthoDB" id="10009520at2759"/>
<reference evidence="11 12" key="1">
    <citation type="submission" date="2019-08" db="EMBL/GenBank/DDBJ databases">
        <title>The genome sequence of a newly discovered highly antifungal drug resistant Aspergillus species, Aspergillus tanneri NIH 1004.</title>
        <authorList>
            <person name="Mounaud S."/>
            <person name="Singh I."/>
            <person name="Joardar V."/>
            <person name="Pakala S."/>
            <person name="Pakala S."/>
            <person name="Venepally P."/>
            <person name="Chung J.K."/>
            <person name="Losada L."/>
            <person name="Nierman W.C."/>
        </authorList>
    </citation>
    <scope>NUCLEOTIDE SEQUENCE [LARGE SCALE GENOMIC DNA]</scope>
    <source>
        <strain evidence="11 12">NIH1004</strain>
    </source>
</reference>
<comment type="pathway">
    <text evidence="1">Protein modification; protein ubiquitination.</text>
</comment>
<evidence type="ECO:0000259" key="10">
    <source>
        <dbReference type="PROSITE" id="PS51873"/>
    </source>
</evidence>
<evidence type="ECO:0000256" key="1">
    <source>
        <dbReference type="ARBA" id="ARBA00004906"/>
    </source>
</evidence>
<dbReference type="Proteomes" id="UP000324241">
    <property type="component" value="Unassembled WGS sequence"/>
</dbReference>
<proteinExistence type="predicted"/>
<dbReference type="GO" id="GO:0008270">
    <property type="term" value="F:zinc ion binding"/>
    <property type="evidence" value="ECO:0007669"/>
    <property type="project" value="UniProtKB-KW"/>
</dbReference>
<dbReference type="CDD" id="cd14279">
    <property type="entry name" value="CUE"/>
    <property type="match status" value="1"/>
</dbReference>
<feature type="region of interest" description="Disordered" evidence="8">
    <location>
        <begin position="123"/>
        <end position="142"/>
    </location>
</feature>
<accession>A0A5M9MSK4</accession>
<feature type="transmembrane region" description="Helical" evidence="9">
    <location>
        <begin position="428"/>
        <end position="451"/>
    </location>
</feature>
<protein>
    <recommendedName>
        <fullName evidence="10">RING-type domain-containing protein</fullName>
    </recommendedName>
</protein>
<evidence type="ECO:0000256" key="6">
    <source>
        <dbReference type="ARBA" id="ARBA00022786"/>
    </source>
</evidence>
<evidence type="ECO:0000313" key="12">
    <source>
        <dbReference type="Proteomes" id="UP000324241"/>
    </source>
</evidence>
<keyword evidence="9" id="KW-0472">Membrane</keyword>
<dbReference type="InterPro" id="IPR047546">
    <property type="entry name" value="Rcat_RBR_RNF216"/>
</dbReference>
<dbReference type="Pfam" id="PF26200">
    <property type="entry name" value="Rcat_RNF216"/>
    <property type="match status" value="2"/>
</dbReference>
<dbReference type="GO" id="GO:0016740">
    <property type="term" value="F:transferase activity"/>
    <property type="evidence" value="ECO:0007669"/>
    <property type="project" value="UniProtKB-KW"/>
</dbReference>
<evidence type="ECO:0000256" key="4">
    <source>
        <dbReference type="ARBA" id="ARBA00022737"/>
    </source>
</evidence>
<dbReference type="RefSeq" id="XP_033429472.1">
    <property type="nucleotide sequence ID" value="XM_033567477.1"/>
</dbReference>
<evidence type="ECO:0000256" key="9">
    <source>
        <dbReference type="SAM" id="Phobius"/>
    </source>
</evidence>
<sequence length="719" mass="81684">MVSRPVSNFSRSPNSPSPSTDYHHQSATITEALRNHPFGMTLRSRSVAALTTLSDNKNKVKDQEELNTALETLARIFPDVKIEVFRELLIRFDGLSRLEVCVDQLLRYKEKWVAGRWNVPEGTTEGRDEAVVPSSQGENEQWVPRSEQFRSDDYKRSVKALLVKEFSSLNKSVVDAVLAEANFCYMRARPILRDLSSRTWRATFNNILPFRNKKDKNDHPLVLWKRQVGDEPTPTLKDTGCQELNRELHEAILAPLLQLRREEQEARDLRLAEELNEKEAMATETVYECECCLVDAPFERISTCSHNMHVICYSCIQRTVQEAVFGQGWGKSVDVERATLKCLAPFGHEPCNGSLNSEIVKQAILLDKAGGETYLKFEGRLASEALLKSQLKIIRCPFCSYAEVDSAYHPSSRGIRWRFRREGLAKTIFRTIILLDLVLLLVIPVILVYILDPSLVPRILCHSLLNLCLKFRPKKFKCANPGCARTSCITCQMTWRDPHVCYEPLLLDLRATVEAARTAAVKRICPRCGLSFVKSSGCNKLTCVCGYSMCYLCRKGLGSPLDTALDRARRHQENVFPVGPVWPRLEVDNDGFDADEGEAEVLGGYRHFCEHFRLTPGSRCSECNKCELYQDVDEEAVARSAGEKAEREWNMRQGVAGQDAGTLQVNNDFTMANGRERMRLGGKGCSYWLNEVWHEDRWKKEGQALVDWAMEQAIIIEDN</sequence>